<keyword evidence="2" id="KW-1185">Reference proteome</keyword>
<dbReference type="OrthoDB" id="7564032at2"/>
<proteinExistence type="predicted"/>
<accession>A0A4P8IPV8</accession>
<dbReference type="AlphaFoldDB" id="A0A4P8IPV8"/>
<dbReference type="EMBL" id="CP040077">
    <property type="protein sequence ID" value="QCP50171.1"/>
    <property type="molecule type" value="Genomic_DNA"/>
</dbReference>
<sequence>MIKIDVNTSFDKLALNLRMFSRDLPYATSQALNSVAFESQKTIRTKTLPGTFTLRNKRTQQGFQVDKATKDHLTATVGSLDWWTAEQVEGANRRAGNEGRESVKVNGKPYLAIPVVGAGSKVLPKKQRASALIAQGKAFVVPLKSGLYAVAAEVIGQRDIQVLFILKPMIHVKERLHPQQTINTVIQKVFDGKLEAEFERIARKAGAS</sequence>
<protein>
    <submittedName>
        <fullName evidence="1">Uncharacterized protein</fullName>
    </submittedName>
</protein>
<dbReference type="KEGG" id="tvl:FAZ95_13870"/>
<dbReference type="Proteomes" id="UP000298656">
    <property type="component" value="Chromosome 1"/>
</dbReference>
<evidence type="ECO:0000313" key="2">
    <source>
        <dbReference type="Proteomes" id="UP000298656"/>
    </source>
</evidence>
<gene>
    <name evidence="1" type="ORF">FAZ95_13870</name>
</gene>
<name>A0A4P8IPV8_9BURK</name>
<dbReference type="RefSeq" id="WP_137332990.1">
    <property type="nucleotide sequence ID" value="NZ_CP040077.1"/>
</dbReference>
<evidence type="ECO:0000313" key="1">
    <source>
        <dbReference type="EMBL" id="QCP50171.1"/>
    </source>
</evidence>
<reference evidence="1 2" key="1">
    <citation type="submission" date="2019-05" db="EMBL/GenBank/DDBJ databases">
        <title>Burkholderia sp. DHOD12, isolated from subtropical forest soil.</title>
        <authorList>
            <person name="Gao Z.-H."/>
            <person name="Qiu L.-H."/>
        </authorList>
    </citation>
    <scope>NUCLEOTIDE SEQUENCE [LARGE SCALE GENOMIC DNA]</scope>
    <source>
        <strain evidence="1 2">DHOD12</strain>
    </source>
</reference>
<organism evidence="1 2">
    <name type="scientific">Trinickia violacea</name>
    <dbReference type="NCBI Taxonomy" id="2571746"/>
    <lineage>
        <taxon>Bacteria</taxon>
        <taxon>Pseudomonadati</taxon>
        <taxon>Pseudomonadota</taxon>
        <taxon>Betaproteobacteria</taxon>
        <taxon>Burkholderiales</taxon>
        <taxon>Burkholderiaceae</taxon>
        <taxon>Trinickia</taxon>
    </lineage>
</organism>